<keyword evidence="1" id="KW-0143">Chaperone</keyword>
<dbReference type="SUPFAM" id="SSF46565">
    <property type="entry name" value="Chaperone J-domain"/>
    <property type="match status" value="1"/>
</dbReference>
<dbReference type="Gene3D" id="1.10.287.110">
    <property type="entry name" value="DnaJ domain"/>
    <property type="match status" value="1"/>
</dbReference>
<evidence type="ECO:0000256" key="1">
    <source>
        <dbReference type="ARBA" id="ARBA00023186"/>
    </source>
</evidence>
<dbReference type="InterPro" id="IPR001623">
    <property type="entry name" value="DnaJ_domain"/>
</dbReference>
<dbReference type="Pfam" id="PF00226">
    <property type="entry name" value="DnaJ"/>
    <property type="match status" value="1"/>
</dbReference>
<feature type="domain" description="J" evidence="2">
    <location>
        <begin position="1"/>
        <end position="62"/>
    </location>
</feature>
<reference evidence="3 4" key="1">
    <citation type="submission" date="2020-06" db="EMBL/GenBank/DDBJ databases">
        <authorList>
            <person name="Li R."/>
            <person name="Bekaert M."/>
        </authorList>
    </citation>
    <scope>NUCLEOTIDE SEQUENCE [LARGE SCALE GENOMIC DNA]</scope>
    <source>
        <strain evidence="4">wild</strain>
    </source>
</reference>
<keyword evidence="4" id="KW-1185">Reference proteome</keyword>
<dbReference type="OrthoDB" id="10250354at2759"/>
<dbReference type="PANTHER" id="PTHR44145">
    <property type="entry name" value="DNAJ HOMOLOG SUBFAMILY A MEMBER 3, MITOCHONDRIAL"/>
    <property type="match status" value="1"/>
</dbReference>
<dbReference type="EMBL" id="CACVKT020003693">
    <property type="protein sequence ID" value="CAC5385291.1"/>
    <property type="molecule type" value="Genomic_DNA"/>
</dbReference>
<evidence type="ECO:0000313" key="3">
    <source>
        <dbReference type="EMBL" id="CAC5385291.1"/>
    </source>
</evidence>
<name>A0A6J8BPM9_MYTCO</name>
<protein>
    <recommendedName>
        <fullName evidence="2">J domain-containing protein</fullName>
    </recommendedName>
</protein>
<gene>
    <name evidence="3" type="ORF">MCOR_20851</name>
</gene>
<evidence type="ECO:0000259" key="2">
    <source>
        <dbReference type="PROSITE" id="PS50076"/>
    </source>
</evidence>
<dbReference type="PRINTS" id="PR00625">
    <property type="entry name" value="JDOMAIN"/>
</dbReference>
<dbReference type="InterPro" id="IPR018253">
    <property type="entry name" value="DnaJ_domain_CS"/>
</dbReference>
<dbReference type="InterPro" id="IPR051938">
    <property type="entry name" value="Apopto_cytoskel_mod"/>
</dbReference>
<dbReference type="PROSITE" id="PS00636">
    <property type="entry name" value="DNAJ_1"/>
    <property type="match status" value="1"/>
</dbReference>
<proteinExistence type="predicted"/>
<dbReference type="InterPro" id="IPR036869">
    <property type="entry name" value="J_dom_sf"/>
</dbReference>
<dbReference type="AlphaFoldDB" id="A0A6J8BPM9"/>
<dbReference type="PROSITE" id="PS50076">
    <property type="entry name" value="DNAJ_2"/>
    <property type="match status" value="1"/>
</dbReference>
<evidence type="ECO:0000313" key="4">
    <source>
        <dbReference type="Proteomes" id="UP000507470"/>
    </source>
</evidence>
<sequence>MLGITKGAIKRDVKMAYRALATKIHPDKNKCDELAGEKFINLTNAYEILYDDMRRKRYEQRNPYFGLEQEEYDWNIPLCSNDEYGTNFTAPDALGQIAFFWETIKNFIPNYTNELLHNFEDSLGMTFRNVLAVFDQEKLAMILYAVCLWLVSQLSTIYESTANFKRDYDHAFPAWFRRFLFAIDTANDMNSLLSLLLHNHKRHRQK</sequence>
<dbReference type="SMART" id="SM00271">
    <property type="entry name" value="DnaJ"/>
    <property type="match status" value="1"/>
</dbReference>
<dbReference type="CDD" id="cd06257">
    <property type="entry name" value="DnaJ"/>
    <property type="match status" value="1"/>
</dbReference>
<dbReference type="Proteomes" id="UP000507470">
    <property type="component" value="Unassembled WGS sequence"/>
</dbReference>
<dbReference type="PANTHER" id="PTHR44145:SF3">
    <property type="entry name" value="DNAJ HOMOLOG SUBFAMILY A MEMBER 3, MITOCHONDRIAL"/>
    <property type="match status" value="1"/>
</dbReference>
<organism evidence="3 4">
    <name type="scientific">Mytilus coruscus</name>
    <name type="common">Sea mussel</name>
    <dbReference type="NCBI Taxonomy" id="42192"/>
    <lineage>
        <taxon>Eukaryota</taxon>
        <taxon>Metazoa</taxon>
        <taxon>Spiralia</taxon>
        <taxon>Lophotrochozoa</taxon>
        <taxon>Mollusca</taxon>
        <taxon>Bivalvia</taxon>
        <taxon>Autobranchia</taxon>
        <taxon>Pteriomorphia</taxon>
        <taxon>Mytilida</taxon>
        <taxon>Mytiloidea</taxon>
        <taxon>Mytilidae</taxon>
        <taxon>Mytilinae</taxon>
        <taxon>Mytilus</taxon>
    </lineage>
</organism>
<accession>A0A6J8BPM9</accession>